<evidence type="ECO:0000313" key="2">
    <source>
        <dbReference type="Proteomes" id="UP000662770"/>
    </source>
</evidence>
<proteinExistence type="predicted"/>
<name>A0ABX7QPJ1_9GAMM</name>
<dbReference type="Proteomes" id="UP000662770">
    <property type="component" value="Chromosome"/>
</dbReference>
<sequence length="246" mass="26746">MPTGLQVMLGGTATTQITNEDVYFSLFSKGILTNQLSWAQEGNNSSVYELTINGVTADDEPMLALRCAGGTWAELASSTPNSVKYLIYRVGTADVLWYLFTAKSPAAITDGLELYDIDGNVIFNSGHPIARPLGTFSNDGYSGLDLTGRTLAHVPMKMGATAYRFFTHGSLGSCMSGGAYPGYQTYQTEGWQRSAIAINNQTIAMEAREQRLGPYPYACLLNPPLTGMNNFQSLDYSSLILDVTYY</sequence>
<keyword evidence="2" id="KW-1185">Reference proteome</keyword>
<evidence type="ECO:0000313" key="1">
    <source>
        <dbReference type="EMBL" id="QSX32631.1"/>
    </source>
</evidence>
<accession>A0ABX7QPJ1</accession>
<dbReference type="RefSeq" id="WP_207353872.1">
    <property type="nucleotide sequence ID" value="NZ_CP071503.1"/>
</dbReference>
<protein>
    <submittedName>
        <fullName evidence="1">Uncharacterized protein</fullName>
    </submittedName>
</protein>
<organism evidence="1 2">
    <name type="scientific">Shewanella avicenniae</name>
    <dbReference type="NCBI Taxonomy" id="2814294"/>
    <lineage>
        <taxon>Bacteria</taxon>
        <taxon>Pseudomonadati</taxon>
        <taxon>Pseudomonadota</taxon>
        <taxon>Gammaproteobacteria</taxon>
        <taxon>Alteromonadales</taxon>
        <taxon>Shewanellaceae</taxon>
        <taxon>Shewanella</taxon>
    </lineage>
</organism>
<dbReference type="EMBL" id="CP071503">
    <property type="protein sequence ID" value="QSX32631.1"/>
    <property type="molecule type" value="Genomic_DNA"/>
</dbReference>
<reference evidence="1 2" key="1">
    <citation type="submission" date="2021-03" db="EMBL/GenBank/DDBJ databases">
        <title>Novel species identification of genus Shewanella.</title>
        <authorList>
            <person name="Liu G."/>
            <person name="Zhang Q."/>
        </authorList>
    </citation>
    <scope>NUCLEOTIDE SEQUENCE [LARGE SCALE GENOMIC DNA]</scope>
    <source>
        <strain evidence="1 2">FJAT-51800</strain>
    </source>
</reference>
<gene>
    <name evidence="1" type="ORF">JYB87_12820</name>
</gene>